<dbReference type="STRING" id="522772.Dacet_1510"/>
<dbReference type="InterPro" id="IPR000709">
    <property type="entry name" value="Leu_Ile_Val-bd"/>
</dbReference>
<keyword evidence="8" id="KW-1185">Reference proteome</keyword>
<evidence type="ECO:0000313" key="7">
    <source>
        <dbReference type="EMBL" id="ADD68279.1"/>
    </source>
</evidence>
<dbReference type="InParanoid" id="D4H8D0"/>
<dbReference type="OrthoDB" id="9772589at2"/>
<dbReference type="PaxDb" id="522772-Dacet_1510"/>
<evidence type="ECO:0000256" key="5">
    <source>
        <dbReference type="SAM" id="SignalP"/>
    </source>
</evidence>
<dbReference type="EMBL" id="CP001968">
    <property type="protein sequence ID" value="ADD68279.1"/>
    <property type="molecule type" value="Genomic_DNA"/>
</dbReference>
<dbReference type="AlphaFoldDB" id="D4H8D0"/>
<sequence length="375" mass="40365" precursor="true">MKKLFTLSLAVLVSALFAATAFAADTIKVGVQAPTTGQYANEGQGIDNATRLMVEQYNAKGGLLGKKLEVFTCDDEGQAMKAAICAKELVNKGVIMVIGSYTSSAAEAAQKTYYRAGVLQTTDGTSDSLVKNGYWTFFRNSNPNSANAQFTAEYMVNVAKFKRIAIVSDYSSYAQGLADAVTKEIKAVNGNIVYEGKIKAGSQNFTPVLTKVKSLDPDVIYFSGYYADGGLLRAQQKQLGIDAAFIGGDANDNVDFRKLAGGAAEGAMIVNVPTPDMLPYDLAKNFLADYRAKFGKDIPSIWALLNADGLLAFLTAIEKTGTTDTKKLSEWLHSNELNGMSGKLKWDDKGERVGSAFMVYKITADGSYDVAYPKQ</sequence>
<dbReference type="PANTHER" id="PTHR47151">
    <property type="entry name" value="LEU/ILE/VAL-BINDING ABC TRANSPORTER SUBUNIT"/>
    <property type="match status" value="1"/>
</dbReference>
<organism evidence="7 8">
    <name type="scientific">Denitrovibrio acetiphilus (strain DSM 12809 / NBRC 114555 / N2460)</name>
    <dbReference type="NCBI Taxonomy" id="522772"/>
    <lineage>
        <taxon>Bacteria</taxon>
        <taxon>Pseudomonadati</taxon>
        <taxon>Deferribacterota</taxon>
        <taxon>Deferribacteres</taxon>
        <taxon>Deferribacterales</taxon>
        <taxon>Geovibrionaceae</taxon>
        <taxon>Denitrovibrio</taxon>
    </lineage>
</organism>
<feature type="signal peptide" evidence="5">
    <location>
        <begin position="1"/>
        <end position="23"/>
    </location>
</feature>
<dbReference type="SUPFAM" id="SSF53822">
    <property type="entry name" value="Periplasmic binding protein-like I"/>
    <property type="match status" value="1"/>
</dbReference>
<dbReference type="HOGENOM" id="CLU_027128_6_2_0"/>
<evidence type="ECO:0000313" key="8">
    <source>
        <dbReference type="Proteomes" id="UP000002012"/>
    </source>
</evidence>
<evidence type="ECO:0000259" key="6">
    <source>
        <dbReference type="Pfam" id="PF13458"/>
    </source>
</evidence>
<dbReference type="InterPro" id="IPR028081">
    <property type="entry name" value="Leu-bd"/>
</dbReference>
<comment type="similarity">
    <text evidence="1">Belongs to the leucine-binding protein family.</text>
</comment>
<keyword evidence="2" id="KW-0813">Transport</keyword>
<dbReference type="Proteomes" id="UP000002012">
    <property type="component" value="Chromosome"/>
</dbReference>
<dbReference type="eggNOG" id="COG0683">
    <property type="taxonomic scope" value="Bacteria"/>
</dbReference>
<dbReference type="Gene3D" id="3.40.50.2300">
    <property type="match status" value="2"/>
</dbReference>
<keyword evidence="4" id="KW-0029">Amino-acid transport</keyword>
<dbReference type="PRINTS" id="PR00337">
    <property type="entry name" value="LEUILEVALBP"/>
</dbReference>
<evidence type="ECO:0000256" key="4">
    <source>
        <dbReference type="ARBA" id="ARBA00022970"/>
    </source>
</evidence>
<accession>D4H8D0</accession>
<name>D4H8D0_DENA2</name>
<dbReference type="CDD" id="cd06342">
    <property type="entry name" value="PBP1_ABC_LIVBP-like"/>
    <property type="match status" value="1"/>
</dbReference>
<feature type="chain" id="PRO_5003058053" evidence="5">
    <location>
        <begin position="24"/>
        <end position="375"/>
    </location>
</feature>
<dbReference type="PANTHER" id="PTHR47151:SF2">
    <property type="entry name" value="AMINO ACID BINDING PROTEIN"/>
    <property type="match status" value="1"/>
</dbReference>
<keyword evidence="3 5" id="KW-0732">Signal</keyword>
<evidence type="ECO:0000256" key="2">
    <source>
        <dbReference type="ARBA" id="ARBA00022448"/>
    </source>
</evidence>
<dbReference type="Pfam" id="PF13458">
    <property type="entry name" value="Peripla_BP_6"/>
    <property type="match status" value="1"/>
</dbReference>
<evidence type="ECO:0000256" key="1">
    <source>
        <dbReference type="ARBA" id="ARBA00010062"/>
    </source>
</evidence>
<proteinExistence type="inferred from homology"/>
<dbReference type="RefSeq" id="WP_013010793.1">
    <property type="nucleotide sequence ID" value="NC_013943.1"/>
</dbReference>
<gene>
    <name evidence="7" type="ordered locus">Dacet_1510</name>
</gene>
<dbReference type="GO" id="GO:0006865">
    <property type="term" value="P:amino acid transport"/>
    <property type="evidence" value="ECO:0007669"/>
    <property type="project" value="UniProtKB-KW"/>
</dbReference>
<feature type="domain" description="Leucine-binding protein" evidence="6">
    <location>
        <begin position="26"/>
        <end position="366"/>
    </location>
</feature>
<dbReference type="InterPro" id="IPR028082">
    <property type="entry name" value="Peripla_BP_I"/>
</dbReference>
<keyword evidence="7" id="KW-0675">Receptor</keyword>
<evidence type="ECO:0000256" key="3">
    <source>
        <dbReference type="ARBA" id="ARBA00022729"/>
    </source>
</evidence>
<dbReference type="KEGG" id="dap:Dacet_1510"/>
<reference evidence="7 8" key="1">
    <citation type="journal article" date="2010" name="Stand. Genomic Sci.">
        <title>Complete genome sequence of Denitrovibrio acetiphilus type strain (N2460).</title>
        <authorList>
            <person name="Kiss H."/>
            <person name="Lang E."/>
            <person name="Lapidus A."/>
            <person name="Copeland A."/>
            <person name="Nolan M."/>
            <person name="Glavina Del Rio T."/>
            <person name="Chen F."/>
            <person name="Lucas S."/>
            <person name="Tice H."/>
            <person name="Cheng J.F."/>
            <person name="Han C."/>
            <person name="Goodwin L."/>
            <person name="Pitluck S."/>
            <person name="Liolios K."/>
            <person name="Pati A."/>
            <person name="Ivanova N."/>
            <person name="Mavromatis K."/>
            <person name="Chen A."/>
            <person name="Palaniappan K."/>
            <person name="Land M."/>
            <person name="Hauser L."/>
            <person name="Chang Y.J."/>
            <person name="Jeffries C.D."/>
            <person name="Detter J.C."/>
            <person name="Brettin T."/>
            <person name="Spring S."/>
            <person name="Rohde M."/>
            <person name="Goker M."/>
            <person name="Woyke T."/>
            <person name="Bristow J."/>
            <person name="Eisen J.A."/>
            <person name="Markowitz V."/>
            <person name="Hugenholtz P."/>
            <person name="Kyrpides N.C."/>
            <person name="Klenk H.P."/>
        </authorList>
    </citation>
    <scope>NUCLEOTIDE SEQUENCE [LARGE SCALE GENOMIC DNA]</scope>
    <source>
        <strain evidence="8">DSM 12809 / NBRC 114555 / N2460</strain>
    </source>
</reference>
<protein>
    <submittedName>
        <fullName evidence="7">Extracellular ligand-binding receptor</fullName>
    </submittedName>
</protein>